<protein>
    <recommendedName>
        <fullName evidence="3">F-box protein</fullName>
    </recommendedName>
</protein>
<dbReference type="Proteomes" id="UP001151760">
    <property type="component" value="Unassembled WGS sequence"/>
</dbReference>
<dbReference type="EMBL" id="BQNB010020498">
    <property type="protein sequence ID" value="GJT96618.1"/>
    <property type="molecule type" value="Genomic_DNA"/>
</dbReference>
<organism evidence="1 2">
    <name type="scientific">Tanacetum coccineum</name>
    <dbReference type="NCBI Taxonomy" id="301880"/>
    <lineage>
        <taxon>Eukaryota</taxon>
        <taxon>Viridiplantae</taxon>
        <taxon>Streptophyta</taxon>
        <taxon>Embryophyta</taxon>
        <taxon>Tracheophyta</taxon>
        <taxon>Spermatophyta</taxon>
        <taxon>Magnoliopsida</taxon>
        <taxon>eudicotyledons</taxon>
        <taxon>Gunneridae</taxon>
        <taxon>Pentapetalae</taxon>
        <taxon>asterids</taxon>
        <taxon>campanulids</taxon>
        <taxon>Asterales</taxon>
        <taxon>Asteraceae</taxon>
        <taxon>Asteroideae</taxon>
        <taxon>Anthemideae</taxon>
        <taxon>Anthemidinae</taxon>
        <taxon>Tanacetum</taxon>
    </lineage>
</organism>
<reference evidence="1" key="1">
    <citation type="journal article" date="2022" name="Int. J. Mol. Sci.">
        <title>Draft Genome of Tanacetum Coccineum: Genomic Comparison of Closely Related Tanacetum-Family Plants.</title>
        <authorList>
            <person name="Yamashiro T."/>
            <person name="Shiraishi A."/>
            <person name="Nakayama K."/>
            <person name="Satake H."/>
        </authorList>
    </citation>
    <scope>NUCLEOTIDE SEQUENCE</scope>
</reference>
<sequence>MLSSSLESSNSLTVLHKLDSSQAIELSLRSLTISSKTFVKVLPLSEDIIFFNQVWFDHVDGLVVRKKCIDIQLWDVDDQDSHHPNYFVPHQEYISFSLILLIAFSSSYDPITPKSIQLPVLLLAASSLAPTSSSLKCISCKIAVPRVCLVSLSSFSKDFTLDSSLGGGDLVIDVKLMETFCIMNTEGDGCLVGCTIDGEEGGLLSELLS</sequence>
<evidence type="ECO:0000313" key="1">
    <source>
        <dbReference type="EMBL" id="GJT96618.1"/>
    </source>
</evidence>
<keyword evidence="2" id="KW-1185">Reference proteome</keyword>
<comment type="caution">
    <text evidence="1">The sequence shown here is derived from an EMBL/GenBank/DDBJ whole genome shotgun (WGS) entry which is preliminary data.</text>
</comment>
<proteinExistence type="predicted"/>
<evidence type="ECO:0000313" key="2">
    <source>
        <dbReference type="Proteomes" id="UP001151760"/>
    </source>
</evidence>
<reference evidence="1" key="2">
    <citation type="submission" date="2022-01" db="EMBL/GenBank/DDBJ databases">
        <authorList>
            <person name="Yamashiro T."/>
            <person name="Shiraishi A."/>
            <person name="Satake H."/>
            <person name="Nakayama K."/>
        </authorList>
    </citation>
    <scope>NUCLEOTIDE SEQUENCE</scope>
</reference>
<name>A0ABQ5I920_9ASTR</name>
<gene>
    <name evidence="1" type="ORF">Tco_1092136</name>
</gene>
<evidence type="ECO:0008006" key="3">
    <source>
        <dbReference type="Google" id="ProtNLM"/>
    </source>
</evidence>
<accession>A0ABQ5I920</accession>